<reference evidence="1 2" key="1">
    <citation type="journal article" date="2024" name="Plant J.">
        <title>Genome sequences and population genomics reveal climatic adaptation and genomic divergence between two closely related sweetgum species.</title>
        <authorList>
            <person name="Xu W.Q."/>
            <person name="Ren C.Q."/>
            <person name="Zhang X.Y."/>
            <person name="Comes H.P."/>
            <person name="Liu X.H."/>
            <person name="Li Y.G."/>
            <person name="Kettle C.J."/>
            <person name="Jalonen R."/>
            <person name="Gaisberger H."/>
            <person name="Ma Y.Z."/>
            <person name="Qiu Y.X."/>
        </authorList>
    </citation>
    <scope>NUCLEOTIDE SEQUENCE [LARGE SCALE GENOMIC DNA]</scope>
    <source>
        <strain evidence="1">Hangzhou</strain>
    </source>
</reference>
<dbReference type="AlphaFoldDB" id="A0AAP0N5G8"/>
<sequence length="97" mass="10465">MTACEKEWSTTATVGRLLFFGQDLLPVTKHGEVISPVKEGSGAARKNEKVEGFQGPLALLSLDTCVSSLAKKRGYMVQPLHAPQIFSDENPNACSVM</sequence>
<dbReference type="EMBL" id="JBBPBK010000159">
    <property type="protein sequence ID" value="KAK9266378.1"/>
    <property type="molecule type" value="Genomic_DNA"/>
</dbReference>
<organism evidence="1 2">
    <name type="scientific">Liquidambar formosana</name>
    <name type="common">Formosan gum</name>
    <dbReference type="NCBI Taxonomy" id="63359"/>
    <lineage>
        <taxon>Eukaryota</taxon>
        <taxon>Viridiplantae</taxon>
        <taxon>Streptophyta</taxon>
        <taxon>Embryophyta</taxon>
        <taxon>Tracheophyta</taxon>
        <taxon>Spermatophyta</taxon>
        <taxon>Magnoliopsida</taxon>
        <taxon>eudicotyledons</taxon>
        <taxon>Gunneridae</taxon>
        <taxon>Pentapetalae</taxon>
        <taxon>Saxifragales</taxon>
        <taxon>Altingiaceae</taxon>
        <taxon>Liquidambar</taxon>
    </lineage>
</organism>
<protein>
    <submittedName>
        <fullName evidence="1">Uncharacterized protein</fullName>
    </submittedName>
</protein>
<dbReference type="Proteomes" id="UP001415857">
    <property type="component" value="Unassembled WGS sequence"/>
</dbReference>
<gene>
    <name evidence="1" type="ORF">L1049_027346</name>
</gene>
<proteinExistence type="predicted"/>
<evidence type="ECO:0000313" key="2">
    <source>
        <dbReference type="Proteomes" id="UP001415857"/>
    </source>
</evidence>
<name>A0AAP0N5G8_LIQFO</name>
<keyword evidence="2" id="KW-1185">Reference proteome</keyword>
<accession>A0AAP0N5G8</accession>
<evidence type="ECO:0000313" key="1">
    <source>
        <dbReference type="EMBL" id="KAK9266378.1"/>
    </source>
</evidence>
<comment type="caution">
    <text evidence="1">The sequence shown here is derived from an EMBL/GenBank/DDBJ whole genome shotgun (WGS) entry which is preliminary data.</text>
</comment>